<evidence type="ECO:0000256" key="2">
    <source>
        <dbReference type="ARBA" id="ARBA00004236"/>
    </source>
</evidence>
<accession>A0A9Q1H374</accession>
<dbReference type="InterPro" id="IPR006201">
    <property type="entry name" value="Neur_channel"/>
</dbReference>
<dbReference type="PANTHER" id="PTHR18945">
    <property type="entry name" value="NEUROTRANSMITTER GATED ION CHANNEL"/>
    <property type="match status" value="1"/>
</dbReference>
<keyword evidence="6" id="KW-0732">Signal</keyword>
<dbReference type="GO" id="GO:0005230">
    <property type="term" value="F:extracellular ligand-gated monoatomic ion channel activity"/>
    <property type="evidence" value="ECO:0007669"/>
    <property type="project" value="InterPro"/>
</dbReference>
<dbReference type="CDD" id="cd19049">
    <property type="entry name" value="LGIC_TM_anion"/>
    <property type="match status" value="1"/>
</dbReference>
<dbReference type="GO" id="GO:0004888">
    <property type="term" value="F:transmembrane signaling receptor activity"/>
    <property type="evidence" value="ECO:0007669"/>
    <property type="project" value="InterPro"/>
</dbReference>
<evidence type="ECO:0000313" key="15">
    <source>
        <dbReference type="EMBL" id="KAJ8031318.1"/>
    </source>
</evidence>
<evidence type="ECO:0000256" key="12">
    <source>
        <dbReference type="SAM" id="MobiDB-lite"/>
    </source>
</evidence>
<keyword evidence="9 11" id="KW-0472">Membrane</keyword>
<dbReference type="Pfam" id="PF02931">
    <property type="entry name" value="Neur_chan_LBD"/>
    <property type="match status" value="1"/>
</dbReference>
<evidence type="ECO:0000256" key="1">
    <source>
        <dbReference type="ARBA" id="ARBA00004141"/>
    </source>
</evidence>
<evidence type="ECO:0000259" key="13">
    <source>
        <dbReference type="Pfam" id="PF02931"/>
    </source>
</evidence>
<dbReference type="GO" id="GO:0005886">
    <property type="term" value="C:plasma membrane"/>
    <property type="evidence" value="ECO:0007669"/>
    <property type="project" value="UniProtKB-SubCell"/>
</dbReference>
<evidence type="ECO:0000256" key="3">
    <source>
        <dbReference type="ARBA" id="ARBA00022448"/>
    </source>
</evidence>
<keyword evidence="10 11" id="KW-0407">Ion channel</keyword>
<evidence type="ECO:0000256" key="11">
    <source>
        <dbReference type="RuleBase" id="RU000687"/>
    </source>
</evidence>
<dbReference type="InterPro" id="IPR006029">
    <property type="entry name" value="Neurotrans-gated_channel_TM"/>
</dbReference>
<evidence type="ECO:0000256" key="9">
    <source>
        <dbReference type="ARBA" id="ARBA00023136"/>
    </source>
</evidence>
<dbReference type="SUPFAM" id="SSF90112">
    <property type="entry name" value="Neurotransmitter-gated ion-channel transmembrane pore"/>
    <property type="match status" value="1"/>
</dbReference>
<name>A0A9Q1H374_HOLLE</name>
<dbReference type="InterPro" id="IPR006202">
    <property type="entry name" value="Neur_chan_lig-bd"/>
</dbReference>
<dbReference type="InterPro" id="IPR036734">
    <property type="entry name" value="Neur_chan_lig-bd_sf"/>
</dbReference>
<organism evidence="15 16">
    <name type="scientific">Holothuria leucospilota</name>
    <name type="common">Black long sea cucumber</name>
    <name type="synonym">Mertensiothuria leucospilota</name>
    <dbReference type="NCBI Taxonomy" id="206669"/>
    <lineage>
        <taxon>Eukaryota</taxon>
        <taxon>Metazoa</taxon>
        <taxon>Echinodermata</taxon>
        <taxon>Eleutherozoa</taxon>
        <taxon>Echinozoa</taxon>
        <taxon>Holothuroidea</taxon>
        <taxon>Aspidochirotacea</taxon>
        <taxon>Aspidochirotida</taxon>
        <taxon>Holothuriidae</taxon>
        <taxon>Holothuria</taxon>
    </lineage>
</organism>
<dbReference type="SUPFAM" id="SSF63712">
    <property type="entry name" value="Nicotinic receptor ligand binding domain-like"/>
    <property type="match status" value="1"/>
</dbReference>
<dbReference type="NCBIfam" id="TIGR00860">
    <property type="entry name" value="LIC"/>
    <property type="match status" value="1"/>
</dbReference>
<dbReference type="PRINTS" id="PR00253">
    <property type="entry name" value="GABAARECEPTR"/>
</dbReference>
<keyword evidence="8 11" id="KW-0406">Ion transport</keyword>
<evidence type="ECO:0000256" key="7">
    <source>
        <dbReference type="ARBA" id="ARBA00022989"/>
    </source>
</evidence>
<dbReference type="Gene3D" id="1.20.58.390">
    <property type="entry name" value="Neurotransmitter-gated ion-channel transmembrane domain"/>
    <property type="match status" value="1"/>
</dbReference>
<feature type="transmembrane region" description="Helical" evidence="11">
    <location>
        <begin position="315"/>
        <end position="334"/>
    </location>
</feature>
<comment type="similarity">
    <text evidence="11">Belongs to the ligand-gated ion channel (TC 1.A.9) family.</text>
</comment>
<feature type="domain" description="Neurotransmitter-gated ion-channel ligand-binding" evidence="13">
    <location>
        <begin position="46"/>
        <end position="223"/>
    </location>
</feature>
<protein>
    <submittedName>
        <fullName evidence="15">Glycine receptor subunit alpha-2</fullName>
    </submittedName>
</protein>
<comment type="caution">
    <text evidence="11">Lacks conserved residue(s) required for the propagation of feature annotation.</text>
</comment>
<comment type="caution">
    <text evidence="15">The sequence shown here is derived from an EMBL/GenBank/DDBJ whole genome shotgun (WGS) entry which is preliminary data.</text>
</comment>
<comment type="subcellular location">
    <subcellularLocation>
        <location evidence="2">Cell membrane</location>
    </subcellularLocation>
    <subcellularLocation>
        <location evidence="1">Membrane</location>
        <topology evidence="1">Multi-pass membrane protein</topology>
    </subcellularLocation>
</comment>
<dbReference type="InterPro" id="IPR038050">
    <property type="entry name" value="Neuro_actylchol_rec"/>
</dbReference>
<keyword evidence="5 11" id="KW-0812">Transmembrane</keyword>
<evidence type="ECO:0000256" key="4">
    <source>
        <dbReference type="ARBA" id="ARBA00022475"/>
    </source>
</evidence>
<dbReference type="Gene3D" id="2.70.170.10">
    <property type="entry name" value="Neurotransmitter-gated ion-channel ligand-binding domain"/>
    <property type="match status" value="1"/>
</dbReference>
<evidence type="ECO:0000256" key="6">
    <source>
        <dbReference type="ARBA" id="ARBA00022729"/>
    </source>
</evidence>
<feature type="transmembrane region" description="Helical" evidence="11">
    <location>
        <begin position="250"/>
        <end position="274"/>
    </location>
</feature>
<reference evidence="15" key="1">
    <citation type="submission" date="2021-10" db="EMBL/GenBank/DDBJ databases">
        <title>Tropical sea cucumber genome reveals ecological adaptation and Cuvierian tubules defense mechanism.</title>
        <authorList>
            <person name="Chen T."/>
        </authorList>
    </citation>
    <scope>NUCLEOTIDE SEQUENCE</scope>
    <source>
        <strain evidence="15">Nanhai2018</strain>
        <tissue evidence="15">Muscle</tissue>
    </source>
</reference>
<keyword evidence="16" id="KW-1185">Reference proteome</keyword>
<evidence type="ECO:0000256" key="10">
    <source>
        <dbReference type="ARBA" id="ARBA00023303"/>
    </source>
</evidence>
<feature type="compositionally biased region" description="Basic and acidic residues" evidence="12">
    <location>
        <begin position="393"/>
        <end position="405"/>
    </location>
</feature>
<keyword evidence="3 11" id="KW-0813">Transport</keyword>
<dbReference type="AlphaFoldDB" id="A0A9Q1H374"/>
<keyword evidence="4" id="KW-1003">Cell membrane</keyword>
<dbReference type="InterPro" id="IPR018000">
    <property type="entry name" value="Neurotransmitter_ion_chnl_CS"/>
</dbReference>
<evidence type="ECO:0000256" key="5">
    <source>
        <dbReference type="ARBA" id="ARBA00022692"/>
    </source>
</evidence>
<dbReference type="OrthoDB" id="407674at2759"/>
<feature type="region of interest" description="Disordered" evidence="12">
    <location>
        <begin position="354"/>
        <end position="378"/>
    </location>
</feature>
<evidence type="ECO:0000313" key="16">
    <source>
        <dbReference type="Proteomes" id="UP001152320"/>
    </source>
</evidence>
<keyword evidence="15" id="KW-0675">Receptor</keyword>
<proteinExistence type="inferred from homology"/>
<dbReference type="InterPro" id="IPR036719">
    <property type="entry name" value="Neuro-gated_channel_TM_sf"/>
</dbReference>
<evidence type="ECO:0000256" key="8">
    <source>
        <dbReference type="ARBA" id="ARBA00023065"/>
    </source>
</evidence>
<dbReference type="EMBL" id="JAIZAY010000013">
    <property type="protein sequence ID" value="KAJ8031318.1"/>
    <property type="molecule type" value="Genomic_DNA"/>
</dbReference>
<dbReference type="InterPro" id="IPR006028">
    <property type="entry name" value="GABAA/Glycine_rcpt"/>
</dbReference>
<feature type="compositionally biased region" description="Polar residues" evidence="12">
    <location>
        <begin position="418"/>
        <end position="428"/>
    </location>
</feature>
<keyword evidence="7 11" id="KW-1133">Transmembrane helix</keyword>
<feature type="region of interest" description="Disordered" evidence="12">
    <location>
        <begin position="393"/>
        <end position="428"/>
    </location>
</feature>
<sequence length="484" mass="56072">MQECIMIKLFSISVMLLSFTFICIPFVNSAYVEDERNNQAENETIRLFEELLKDYDSRIRPYYGVGKPVEVTVELGVVSFESVSETNLDFTINTYLTQVWTDPRLRYKDSLKLPPTSHYVDEFWLPDLIFIHAKHGYLHDVTVENKVIEISPNGTVSLIQRLRLTLACAMDFTYFPLDHQNCAVDMESFEYSTDDLVFELYDELPVFLFQEHSKIPQFSVKGANFGNCTKSLRIGKVSCVRVEFVFNRDIGYYLLHAYVPSFMLVLMAWVSFWIDIQSAPARVALGITTILSMLTTSNGIRSDLPRVSYIKAIDIWFEVCFVFVIGSLVEYAIVHSISKGDICYHKNKRSRKCKPSTVKHREEKSPGNGSQPDDENGIDVLFRNRHDRRVTFEMESSEEKAEHSLPSEFPPEDDNMQEQKQVGNGMSQKQKRRFQRACEIDTLARVVYPLFFVIFVVCYLIIFVPEEERTDITIEELENAFTWD</sequence>
<dbReference type="Pfam" id="PF02932">
    <property type="entry name" value="Neur_chan_memb"/>
    <property type="match status" value="1"/>
</dbReference>
<feature type="transmembrane region" description="Helical" evidence="11">
    <location>
        <begin position="442"/>
        <end position="462"/>
    </location>
</feature>
<evidence type="ECO:0000259" key="14">
    <source>
        <dbReference type="Pfam" id="PF02932"/>
    </source>
</evidence>
<dbReference type="PRINTS" id="PR00252">
    <property type="entry name" value="NRIONCHANNEL"/>
</dbReference>
<dbReference type="PROSITE" id="PS00236">
    <property type="entry name" value="NEUROTR_ION_CHANNEL"/>
    <property type="match status" value="1"/>
</dbReference>
<feature type="domain" description="Neurotransmitter-gated ion-channel transmembrane" evidence="14">
    <location>
        <begin position="258"/>
        <end position="459"/>
    </location>
</feature>
<dbReference type="Proteomes" id="UP001152320">
    <property type="component" value="Chromosome 13"/>
</dbReference>
<gene>
    <name evidence="15" type="ORF">HOLleu_28011</name>
</gene>